<protein>
    <submittedName>
        <fullName evidence="1">Sporulation protein</fullName>
    </submittedName>
</protein>
<organism evidence="1 2">
    <name type="scientific">Streptomyces amakusaensis</name>
    <dbReference type="NCBI Taxonomy" id="67271"/>
    <lineage>
        <taxon>Bacteria</taxon>
        <taxon>Bacillati</taxon>
        <taxon>Actinomycetota</taxon>
        <taxon>Actinomycetes</taxon>
        <taxon>Kitasatosporales</taxon>
        <taxon>Streptomycetaceae</taxon>
        <taxon>Streptomyces</taxon>
    </lineage>
</organism>
<dbReference type="Proteomes" id="UP001596160">
    <property type="component" value="Unassembled WGS sequence"/>
</dbReference>
<accession>A0ABW0AK22</accession>
<keyword evidence="2" id="KW-1185">Reference proteome</keyword>
<gene>
    <name evidence="1" type="ORF">ACFPRH_20505</name>
</gene>
<evidence type="ECO:0000313" key="1">
    <source>
        <dbReference type="EMBL" id="MFC5154120.1"/>
    </source>
</evidence>
<proteinExistence type="predicted"/>
<dbReference type="EMBL" id="JBHSKP010000013">
    <property type="protein sequence ID" value="MFC5154120.1"/>
    <property type="molecule type" value="Genomic_DNA"/>
</dbReference>
<evidence type="ECO:0000313" key="2">
    <source>
        <dbReference type="Proteomes" id="UP001596160"/>
    </source>
</evidence>
<reference evidence="2" key="1">
    <citation type="journal article" date="2019" name="Int. J. Syst. Evol. Microbiol.">
        <title>The Global Catalogue of Microorganisms (GCM) 10K type strain sequencing project: providing services to taxonomists for standard genome sequencing and annotation.</title>
        <authorList>
            <consortium name="The Broad Institute Genomics Platform"/>
            <consortium name="The Broad Institute Genome Sequencing Center for Infectious Disease"/>
            <person name="Wu L."/>
            <person name="Ma J."/>
        </authorList>
    </citation>
    <scope>NUCLEOTIDE SEQUENCE [LARGE SCALE GENOMIC DNA]</scope>
    <source>
        <strain evidence="2">PCU 266</strain>
    </source>
</reference>
<name>A0ABW0AK22_9ACTN</name>
<comment type="caution">
    <text evidence="1">The sequence shown here is derived from an EMBL/GenBank/DDBJ whole genome shotgun (WGS) entry which is preliminary data.</text>
</comment>
<sequence>MTGPPRTDRAPNRLLEQLLNTAAISRKALAQRVNTLSAQAGTPRSYTHTHVTHWIRGKHPRPPAPLLIAAVLAEHLGRPVTPEEIGMGAPDPDGAALGLEFPRDPDDALAYAARYWSSVERRTLLATPFAISAYTSPTVRWLANPADPAPGRHGGGRRVGRADVEQLWTAADRARQADARYGGGGNPSTAVLDCLKHAMPLLHGTYTAETGRDLFAATAELARIAGWSAVDRGEHATGQRHLIQALRLARAGGDVDAGSYVLSTMALQSFLRGHLTEAADMADAACERARHGGAPRVLAFAKMASAHAHGRAGDARAASAAIATAENLLDTIHPHTRDPSWLAYLDANRIASDASEIFRDLGQPRAALRWSRRAAPMPARTRTRSVGLRTAVEATAHLQLRDLDHGLASADRALTILSGVRSARARDYLRDVTGALRPWTREPQVADFLHRAGGALART</sequence>
<dbReference type="RefSeq" id="WP_344480209.1">
    <property type="nucleotide sequence ID" value="NZ_BAAASB010000014.1"/>
</dbReference>